<sequence length="54" mass="6255">MIRLLQFPGILWLFGVLDSYSALAGNDAQQKNFHHTHIAVQEEYSRINAVEKQR</sequence>
<organism evidence="1 2">
    <name type="scientific">Oceanospirillum sediminis</name>
    <dbReference type="NCBI Taxonomy" id="2760088"/>
    <lineage>
        <taxon>Bacteria</taxon>
        <taxon>Pseudomonadati</taxon>
        <taxon>Pseudomonadota</taxon>
        <taxon>Gammaproteobacteria</taxon>
        <taxon>Oceanospirillales</taxon>
        <taxon>Oceanospirillaceae</taxon>
        <taxon>Oceanospirillum</taxon>
    </lineage>
</organism>
<accession>A0A839ITT6</accession>
<evidence type="ECO:0000313" key="2">
    <source>
        <dbReference type="Proteomes" id="UP000565262"/>
    </source>
</evidence>
<dbReference type="AlphaFoldDB" id="A0A839ITT6"/>
<protein>
    <submittedName>
        <fullName evidence="1">Uncharacterized protein</fullName>
    </submittedName>
</protein>
<dbReference type="Proteomes" id="UP000565262">
    <property type="component" value="Unassembled WGS sequence"/>
</dbReference>
<name>A0A839ITT6_9GAMM</name>
<gene>
    <name evidence="1" type="ORF">H4O21_14670</name>
</gene>
<evidence type="ECO:0000313" key="1">
    <source>
        <dbReference type="EMBL" id="MBB1487847.1"/>
    </source>
</evidence>
<comment type="caution">
    <text evidence="1">The sequence shown here is derived from an EMBL/GenBank/DDBJ whole genome shotgun (WGS) entry which is preliminary data.</text>
</comment>
<proteinExistence type="predicted"/>
<keyword evidence="2" id="KW-1185">Reference proteome</keyword>
<dbReference type="RefSeq" id="WP_182809622.1">
    <property type="nucleotide sequence ID" value="NZ_JACJFM010000019.1"/>
</dbReference>
<dbReference type="EMBL" id="JACJFM010000019">
    <property type="protein sequence ID" value="MBB1487847.1"/>
    <property type="molecule type" value="Genomic_DNA"/>
</dbReference>
<reference evidence="1 2" key="1">
    <citation type="submission" date="2020-08" db="EMBL/GenBank/DDBJ databases">
        <title>Oceanospirillum sp. nov. isolated from marine sediment.</title>
        <authorList>
            <person name="Ji X."/>
        </authorList>
    </citation>
    <scope>NUCLEOTIDE SEQUENCE [LARGE SCALE GENOMIC DNA]</scope>
    <source>
        <strain evidence="1 2">D5</strain>
    </source>
</reference>